<evidence type="ECO:0000313" key="2">
    <source>
        <dbReference type="Proteomes" id="UP000765509"/>
    </source>
</evidence>
<comment type="caution">
    <text evidence="1">The sequence shown here is derived from an EMBL/GenBank/DDBJ whole genome shotgun (WGS) entry which is preliminary data.</text>
</comment>
<keyword evidence="2" id="KW-1185">Reference proteome</keyword>
<organism evidence="1 2">
    <name type="scientific">Austropuccinia psidii MF-1</name>
    <dbReference type="NCBI Taxonomy" id="1389203"/>
    <lineage>
        <taxon>Eukaryota</taxon>
        <taxon>Fungi</taxon>
        <taxon>Dikarya</taxon>
        <taxon>Basidiomycota</taxon>
        <taxon>Pucciniomycotina</taxon>
        <taxon>Pucciniomycetes</taxon>
        <taxon>Pucciniales</taxon>
        <taxon>Sphaerophragmiaceae</taxon>
        <taxon>Austropuccinia</taxon>
    </lineage>
</organism>
<dbReference type="AlphaFoldDB" id="A0A9Q3DD97"/>
<dbReference type="Proteomes" id="UP000765509">
    <property type="component" value="Unassembled WGS sequence"/>
</dbReference>
<proteinExistence type="predicted"/>
<sequence>MSDSMINIEILRNCGGELENALKGRCVEPFSTEDYINSMKDIITQKRIGVTWTRNHIESKMAPNISREEKGPEITFLKCHKCRSTSHLANTCTKKTQINEV</sequence>
<dbReference type="EMBL" id="AVOT02014974">
    <property type="protein sequence ID" value="MBW0498920.1"/>
    <property type="molecule type" value="Genomic_DNA"/>
</dbReference>
<reference evidence="1" key="1">
    <citation type="submission" date="2021-03" db="EMBL/GenBank/DDBJ databases">
        <title>Draft genome sequence of rust myrtle Austropuccinia psidii MF-1, a brazilian biotype.</title>
        <authorList>
            <person name="Quecine M.C."/>
            <person name="Pachon D.M.R."/>
            <person name="Bonatelli M.L."/>
            <person name="Correr F.H."/>
            <person name="Franceschini L.M."/>
            <person name="Leite T.F."/>
            <person name="Margarido G.R.A."/>
            <person name="Almeida C.A."/>
            <person name="Ferrarezi J.A."/>
            <person name="Labate C.A."/>
        </authorList>
    </citation>
    <scope>NUCLEOTIDE SEQUENCE</scope>
    <source>
        <strain evidence="1">MF-1</strain>
    </source>
</reference>
<protein>
    <submittedName>
        <fullName evidence="1">Uncharacterized protein</fullName>
    </submittedName>
</protein>
<gene>
    <name evidence="1" type="ORF">O181_038635</name>
</gene>
<accession>A0A9Q3DD97</accession>
<name>A0A9Q3DD97_9BASI</name>
<evidence type="ECO:0000313" key="1">
    <source>
        <dbReference type="EMBL" id="MBW0498920.1"/>
    </source>
</evidence>